<organism evidence="6 7">
    <name type="scientific">Cardiosporidium cionae</name>
    <dbReference type="NCBI Taxonomy" id="476202"/>
    <lineage>
        <taxon>Eukaryota</taxon>
        <taxon>Sar</taxon>
        <taxon>Alveolata</taxon>
        <taxon>Apicomplexa</taxon>
        <taxon>Aconoidasida</taxon>
        <taxon>Nephromycida</taxon>
        <taxon>Cardiosporidium</taxon>
    </lineage>
</organism>
<dbReference type="EMBL" id="JADAQX010000096">
    <property type="protein sequence ID" value="KAF8822031.1"/>
    <property type="molecule type" value="Genomic_DNA"/>
</dbReference>
<evidence type="ECO:0000256" key="2">
    <source>
        <dbReference type="ARBA" id="ARBA00022771"/>
    </source>
</evidence>
<keyword evidence="2" id="KW-0863">Zinc-finger</keyword>
<name>A0ABQ7JDH6_9APIC</name>
<evidence type="ECO:0000256" key="1">
    <source>
        <dbReference type="ARBA" id="ARBA00022723"/>
    </source>
</evidence>
<dbReference type="InterPro" id="IPR011016">
    <property type="entry name" value="Znf_RING-CH"/>
</dbReference>
<dbReference type="PANTHER" id="PTHR46210">
    <property type="entry name" value="FHA DOMAIN-CONTAINING PROTEIN"/>
    <property type="match status" value="1"/>
</dbReference>
<gene>
    <name evidence="6" type="ORF">IE077_001199</name>
</gene>
<dbReference type="Pfam" id="PF12906">
    <property type="entry name" value="RINGv"/>
    <property type="match status" value="1"/>
</dbReference>
<evidence type="ECO:0000313" key="7">
    <source>
        <dbReference type="Proteomes" id="UP000823046"/>
    </source>
</evidence>
<proteinExistence type="predicted"/>
<keyword evidence="1" id="KW-0479">Metal-binding</keyword>
<feature type="domain" description="FHA" evidence="4">
    <location>
        <begin position="322"/>
        <end position="367"/>
    </location>
</feature>
<dbReference type="PANTHER" id="PTHR46210:SF1">
    <property type="entry name" value="FHA DOMAIN-CONTAINING PROTEIN"/>
    <property type="match status" value="1"/>
</dbReference>
<keyword evidence="3" id="KW-0862">Zinc</keyword>
<feature type="domain" description="RING-CH-type" evidence="5">
    <location>
        <begin position="200"/>
        <end position="275"/>
    </location>
</feature>
<dbReference type="InterPro" id="IPR000253">
    <property type="entry name" value="FHA_dom"/>
</dbReference>
<dbReference type="InterPro" id="IPR008984">
    <property type="entry name" value="SMAD_FHA_dom_sf"/>
</dbReference>
<dbReference type="Gene3D" id="3.30.40.10">
    <property type="entry name" value="Zinc/RING finger domain, C3HC4 (zinc finger)"/>
    <property type="match status" value="1"/>
</dbReference>
<dbReference type="SUPFAM" id="SSF57850">
    <property type="entry name" value="RING/U-box"/>
    <property type="match status" value="1"/>
</dbReference>
<evidence type="ECO:0000256" key="3">
    <source>
        <dbReference type="ARBA" id="ARBA00022833"/>
    </source>
</evidence>
<dbReference type="SUPFAM" id="SSF49879">
    <property type="entry name" value="SMAD/FHA domain"/>
    <property type="match status" value="1"/>
</dbReference>
<keyword evidence="7" id="KW-1185">Reference proteome</keyword>
<dbReference type="Proteomes" id="UP000823046">
    <property type="component" value="Unassembled WGS sequence"/>
</dbReference>
<dbReference type="CDD" id="cd00060">
    <property type="entry name" value="FHA"/>
    <property type="match status" value="1"/>
</dbReference>
<evidence type="ECO:0000259" key="5">
    <source>
        <dbReference type="PROSITE" id="PS51292"/>
    </source>
</evidence>
<dbReference type="PROSITE" id="PS50006">
    <property type="entry name" value="FHA_DOMAIN"/>
    <property type="match status" value="1"/>
</dbReference>
<dbReference type="SMART" id="SM00240">
    <property type="entry name" value="FHA"/>
    <property type="match status" value="1"/>
</dbReference>
<dbReference type="Gene3D" id="2.60.200.20">
    <property type="match status" value="1"/>
</dbReference>
<sequence>MRSSPEQKTSKGGENPLCTFSFCCHYIISSISFRLSIDKFGLSVQVTTWERDSHDLFDYEATPVHRKQFALCSAGKIFRVGTDVLCLPDDEKCPNDADYLLSIRMHVSRGTSTAHNSESTPSDAQYEIAPAERGLLTGLTQKKLWRIVRDLPEQKHVLCENDIIKLGRCKLKVRQLVRAGENIEDLRFDDGSSVSANKTIAEMKKLQCRICLGEGGTDDDPLFVACGCKGTIEHVHVECLQKWICGRLNFTESARNCFYIKLLWCELCKRAFPIVVKRRDKLFRMVQLPTNAFSPPLIVLENVVGNNPRAYHIINVTEGKDVKLGRGHECDVRISDVSISRHHATIRFLNGQFLLEDHFSKFGTLVSLKHPLPVMQSDRLVFQAGRSVVKVNFLSDTPLDEQTSEAVDMGNQVQSHDVTLWNQKFQFP</sequence>
<accession>A0ABQ7JDH6</accession>
<evidence type="ECO:0000313" key="6">
    <source>
        <dbReference type="EMBL" id="KAF8822031.1"/>
    </source>
</evidence>
<evidence type="ECO:0000259" key="4">
    <source>
        <dbReference type="PROSITE" id="PS50006"/>
    </source>
</evidence>
<dbReference type="SMART" id="SM00744">
    <property type="entry name" value="RINGv"/>
    <property type="match status" value="1"/>
</dbReference>
<protein>
    <submittedName>
        <fullName evidence="6">FHA domain-containing protein</fullName>
    </submittedName>
</protein>
<dbReference type="InterPro" id="IPR013083">
    <property type="entry name" value="Znf_RING/FYVE/PHD"/>
</dbReference>
<dbReference type="Pfam" id="PF00498">
    <property type="entry name" value="FHA"/>
    <property type="match status" value="1"/>
</dbReference>
<comment type="caution">
    <text evidence="6">The sequence shown here is derived from an EMBL/GenBank/DDBJ whole genome shotgun (WGS) entry which is preliminary data.</text>
</comment>
<reference evidence="6 7" key="1">
    <citation type="journal article" date="2020" name="bioRxiv">
        <title>Metabolic contributions of an alphaproteobacterial endosymbiont in the apicomplexan Cardiosporidium cionae.</title>
        <authorList>
            <person name="Hunter E.S."/>
            <person name="Paight C.J."/>
            <person name="Lane C.E."/>
        </authorList>
    </citation>
    <scope>NUCLEOTIDE SEQUENCE [LARGE SCALE GENOMIC DNA]</scope>
    <source>
        <strain evidence="6">ESH_2018</strain>
    </source>
</reference>
<dbReference type="PROSITE" id="PS51292">
    <property type="entry name" value="ZF_RING_CH"/>
    <property type="match status" value="1"/>
</dbReference>
<dbReference type="CDD" id="cd16495">
    <property type="entry name" value="RING_CH-C4HC3_MARCH"/>
    <property type="match status" value="1"/>
</dbReference>